<keyword evidence="2" id="KW-1185">Reference proteome</keyword>
<dbReference type="InParanoid" id="B0E1F0"/>
<accession>B0E1F0</accession>
<evidence type="ECO:0000313" key="1">
    <source>
        <dbReference type="EMBL" id="EDQ99295.1"/>
    </source>
</evidence>
<dbReference type="AlphaFoldDB" id="B0E1F0"/>
<dbReference type="RefSeq" id="XP_001890015.1">
    <property type="nucleotide sequence ID" value="XM_001889980.1"/>
</dbReference>
<sequence>MPLLELEWRLEGAFTWTVTKLQVKLTWSLCLAVWLMFRPRSGNKLARFHDRRGQIERLSWGANDVYWKLSQGNEVVRTEEQKVGRSESVTSLEWLTQHNQTTHCPWRLS</sequence>
<dbReference type="Proteomes" id="UP000001194">
    <property type="component" value="Unassembled WGS sequence"/>
</dbReference>
<evidence type="ECO:0000313" key="2">
    <source>
        <dbReference type="Proteomes" id="UP000001194"/>
    </source>
</evidence>
<protein>
    <submittedName>
        <fullName evidence="1">Predicted protein</fullName>
    </submittedName>
</protein>
<organism evidence="2">
    <name type="scientific">Laccaria bicolor (strain S238N-H82 / ATCC MYA-4686)</name>
    <name type="common">Bicoloured deceiver</name>
    <name type="synonym">Laccaria laccata var. bicolor</name>
    <dbReference type="NCBI Taxonomy" id="486041"/>
    <lineage>
        <taxon>Eukaryota</taxon>
        <taxon>Fungi</taxon>
        <taxon>Dikarya</taxon>
        <taxon>Basidiomycota</taxon>
        <taxon>Agaricomycotina</taxon>
        <taxon>Agaricomycetes</taxon>
        <taxon>Agaricomycetidae</taxon>
        <taxon>Agaricales</taxon>
        <taxon>Agaricineae</taxon>
        <taxon>Hydnangiaceae</taxon>
        <taxon>Laccaria</taxon>
    </lineage>
</organism>
<proteinExistence type="predicted"/>
<dbReference type="EMBL" id="DS547167">
    <property type="protein sequence ID" value="EDQ99295.1"/>
    <property type="molecule type" value="Genomic_DNA"/>
</dbReference>
<reference evidence="1 2" key="1">
    <citation type="journal article" date="2008" name="Nature">
        <title>The genome of Laccaria bicolor provides insights into mycorrhizal symbiosis.</title>
        <authorList>
            <person name="Martin F."/>
            <person name="Aerts A."/>
            <person name="Ahren D."/>
            <person name="Brun A."/>
            <person name="Danchin E.G.J."/>
            <person name="Duchaussoy F."/>
            <person name="Gibon J."/>
            <person name="Kohler A."/>
            <person name="Lindquist E."/>
            <person name="Pereda V."/>
            <person name="Salamov A."/>
            <person name="Shapiro H.J."/>
            <person name="Wuyts J."/>
            <person name="Blaudez D."/>
            <person name="Buee M."/>
            <person name="Brokstein P."/>
            <person name="Canbaeck B."/>
            <person name="Cohen D."/>
            <person name="Courty P.E."/>
            <person name="Coutinho P.M."/>
            <person name="Delaruelle C."/>
            <person name="Detter J.C."/>
            <person name="Deveau A."/>
            <person name="DiFazio S."/>
            <person name="Duplessis S."/>
            <person name="Fraissinet-Tachet L."/>
            <person name="Lucic E."/>
            <person name="Frey-Klett P."/>
            <person name="Fourrey C."/>
            <person name="Feussner I."/>
            <person name="Gay G."/>
            <person name="Grimwood J."/>
            <person name="Hoegger P.J."/>
            <person name="Jain P."/>
            <person name="Kilaru S."/>
            <person name="Labbe J."/>
            <person name="Lin Y.C."/>
            <person name="Legue V."/>
            <person name="Le Tacon F."/>
            <person name="Marmeisse R."/>
            <person name="Melayah D."/>
            <person name="Montanini B."/>
            <person name="Muratet M."/>
            <person name="Nehls U."/>
            <person name="Niculita-Hirzel H."/>
            <person name="Oudot-Le Secq M.P."/>
            <person name="Peter M."/>
            <person name="Quesneville H."/>
            <person name="Rajashekar B."/>
            <person name="Reich M."/>
            <person name="Rouhier N."/>
            <person name="Schmutz J."/>
            <person name="Yin T."/>
            <person name="Chalot M."/>
            <person name="Henrissat B."/>
            <person name="Kuees U."/>
            <person name="Lucas S."/>
            <person name="Van de Peer Y."/>
            <person name="Podila G.K."/>
            <person name="Polle A."/>
            <person name="Pukkila P.J."/>
            <person name="Richardson P.M."/>
            <person name="Rouze P."/>
            <person name="Sanders I.R."/>
            <person name="Stajich J.E."/>
            <person name="Tunlid A."/>
            <person name="Tuskan G."/>
            <person name="Grigoriev I.V."/>
        </authorList>
    </citation>
    <scope>NUCLEOTIDE SEQUENCE [LARGE SCALE GENOMIC DNA]</scope>
    <source>
        <strain evidence="2">S238N-H82 / ATCC MYA-4686</strain>
    </source>
</reference>
<dbReference type="GeneID" id="6085672"/>
<name>B0E1F0_LACBS</name>
<dbReference type="HOGENOM" id="CLU_2184438_0_0_1"/>
<dbReference type="KEGG" id="lbc:LACBIDRAFT_316689"/>
<gene>
    <name evidence="1" type="ORF">LACBIDRAFT_316689</name>
</gene>